<name>A0A9D9I3E2_9BACT</name>
<organism evidence="2 3">
    <name type="scientific">Candidatus Merdivivens pullistercoris</name>
    <dbReference type="NCBI Taxonomy" id="2840873"/>
    <lineage>
        <taxon>Bacteria</taxon>
        <taxon>Pseudomonadati</taxon>
        <taxon>Bacteroidota</taxon>
        <taxon>Bacteroidia</taxon>
        <taxon>Bacteroidales</taxon>
        <taxon>Muribaculaceae</taxon>
        <taxon>Muribaculaceae incertae sedis</taxon>
        <taxon>Candidatus Merdivivens</taxon>
    </lineage>
</organism>
<gene>
    <name evidence="2" type="ORF">IAB93_02695</name>
</gene>
<comment type="caution">
    <text evidence="2">The sequence shown here is derived from an EMBL/GenBank/DDBJ whole genome shotgun (WGS) entry which is preliminary data.</text>
</comment>
<feature type="transmembrane region" description="Helical" evidence="1">
    <location>
        <begin position="85"/>
        <end position="103"/>
    </location>
</feature>
<reference evidence="2" key="2">
    <citation type="journal article" date="2021" name="PeerJ">
        <title>Extensive microbial diversity within the chicken gut microbiome revealed by metagenomics and culture.</title>
        <authorList>
            <person name="Gilroy R."/>
            <person name="Ravi A."/>
            <person name="Getino M."/>
            <person name="Pursley I."/>
            <person name="Horton D.L."/>
            <person name="Alikhan N.F."/>
            <person name="Baker D."/>
            <person name="Gharbi K."/>
            <person name="Hall N."/>
            <person name="Watson M."/>
            <person name="Adriaenssens E.M."/>
            <person name="Foster-Nyarko E."/>
            <person name="Jarju S."/>
            <person name="Secka A."/>
            <person name="Antonio M."/>
            <person name="Oren A."/>
            <person name="Chaudhuri R.R."/>
            <person name="La Ragione R."/>
            <person name="Hildebrand F."/>
            <person name="Pallen M.J."/>
        </authorList>
    </citation>
    <scope>NUCLEOTIDE SEQUENCE</scope>
    <source>
        <strain evidence="2">10037</strain>
    </source>
</reference>
<protein>
    <submittedName>
        <fullName evidence="2">Uncharacterized protein</fullName>
    </submittedName>
</protein>
<dbReference type="EMBL" id="JADIME010000029">
    <property type="protein sequence ID" value="MBO8464890.1"/>
    <property type="molecule type" value="Genomic_DNA"/>
</dbReference>
<reference evidence="2" key="1">
    <citation type="submission" date="2020-10" db="EMBL/GenBank/DDBJ databases">
        <authorList>
            <person name="Gilroy R."/>
        </authorList>
    </citation>
    <scope>NUCLEOTIDE SEQUENCE</scope>
    <source>
        <strain evidence="2">10037</strain>
    </source>
</reference>
<keyword evidence="1" id="KW-1133">Transmembrane helix</keyword>
<accession>A0A9D9I3E2</accession>
<sequence>MLLLVLFGLFVILTIVGIFKKDIEDKLFLVYSVLACLMVCYTIFGLFKVFYITLNDAINLMIAIVLMVIPVVLKFKPGIKKWIKALLSLAQVAILLMVLGVFLQNSLFAARPMSRTSIEEVSMVSFPRYRTVHFHSRLAGWQDLSADQRIKLKGNKTVFYEKLDSLSRIEGSGWQKDEEGYSFNSWSVKDNTDFVNYVSIDVNVEEDKAYIHFGNI</sequence>
<feature type="transmembrane region" description="Helical" evidence="1">
    <location>
        <begin position="27"/>
        <end position="47"/>
    </location>
</feature>
<dbReference type="Proteomes" id="UP000823597">
    <property type="component" value="Unassembled WGS sequence"/>
</dbReference>
<evidence type="ECO:0000256" key="1">
    <source>
        <dbReference type="SAM" id="Phobius"/>
    </source>
</evidence>
<evidence type="ECO:0000313" key="2">
    <source>
        <dbReference type="EMBL" id="MBO8464890.1"/>
    </source>
</evidence>
<feature type="transmembrane region" description="Helical" evidence="1">
    <location>
        <begin position="54"/>
        <end position="73"/>
    </location>
</feature>
<dbReference type="AlphaFoldDB" id="A0A9D9I3E2"/>
<evidence type="ECO:0000313" key="3">
    <source>
        <dbReference type="Proteomes" id="UP000823597"/>
    </source>
</evidence>
<keyword evidence="1" id="KW-0812">Transmembrane</keyword>
<keyword evidence="1" id="KW-0472">Membrane</keyword>
<proteinExistence type="predicted"/>